<reference evidence="2" key="1">
    <citation type="submission" date="2021-06" db="EMBL/GenBank/DDBJ databases">
        <authorList>
            <person name="Kallberg Y."/>
            <person name="Tangrot J."/>
            <person name="Rosling A."/>
        </authorList>
    </citation>
    <scope>NUCLEOTIDE SEQUENCE</scope>
    <source>
        <strain evidence="2">MT106</strain>
    </source>
</reference>
<dbReference type="OrthoDB" id="10542015at2759"/>
<gene>
    <name evidence="2" type="ORF">AGERDE_LOCUS187</name>
</gene>
<feature type="chain" id="PRO_5040160568" evidence="1">
    <location>
        <begin position="30"/>
        <end position="139"/>
    </location>
</feature>
<dbReference type="Proteomes" id="UP000789831">
    <property type="component" value="Unassembled WGS sequence"/>
</dbReference>
<evidence type="ECO:0000313" key="3">
    <source>
        <dbReference type="Proteomes" id="UP000789831"/>
    </source>
</evidence>
<accession>A0A9N8YK21</accession>
<dbReference type="EMBL" id="CAJVPL010000008">
    <property type="protein sequence ID" value="CAG8433626.1"/>
    <property type="molecule type" value="Genomic_DNA"/>
</dbReference>
<organism evidence="2 3">
    <name type="scientific">Ambispora gerdemannii</name>
    <dbReference type="NCBI Taxonomy" id="144530"/>
    <lineage>
        <taxon>Eukaryota</taxon>
        <taxon>Fungi</taxon>
        <taxon>Fungi incertae sedis</taxon>
        <taxon>Mucoromycota</taxon>
        <taxon>Glomeromycotina</taxon>
        <taxon>Glomeromycetes</taxon>
        <taxon>Archaeosporales</taxon>
        <taxon>Ambisporaceae</taxon>
        <taxon>Ambispora</taxon>
    </lineage>
</organism>
<name>A0A9N8YK21_9GLOM</name>
<protein>
    <submittedName>
        <fullName evidence="2">1198_t:CDS:1</fullName>
    </submittedName>
</protein>
<dbReference type="AlphaFoldDB" id="A0A9N8YK21"/>
<keyword evidence="3" id="KW-1185">Reference proteome</keyword>
<comment type="caution">
    <text evidence="2">The sequence shown here is derived from an EMBL/GenBank/DDBJ whole genome shotgun (WGS) entry which is preliminary data.</text>
</comment>
<evidence type="ECO:0000313" key="2">
    <source>
        <dbReference type="EMBL" id="CAG8433626.1"/>
    </source>
</evidence>
<keyword evidence="1" id="KW-0732">Signal</keyword>
<proteinExistence type="predicted"/>
<evidence type="ECO:0000256" key="1">
    <source>
        <dbReference type="SAM" id="SignalP"/>
    </source>
</evidence>
<sequence length="139" mass="14900">MKAMHKLIRNGCLLMSGTVLILLLTESAGVRVDFLTKQFCTGACWAAPITNGPICEANSAIIGSPGHTVAYTIDVGGNAKTLVCCDGRGYNDQQEEQWYGIDCAYDTLRNFVPWGSVAAIPAIRCYGTPFGSALKFRCG</sequence>
<feature type="signal peptide" evidence="1">
    <location>
        <begin position="1"/>
        <end position="29"/>
    </location>
</feature>